<dbReference type="InterPro" id="IPR051015">
    <property type="entry name" value="EvgA-like"/>
</dbReference>
<dbReference type="PROSITE" id="PS50043">
    <property type="entry name" value="HTH_LUXR_2"/>
    <property type="match status" value="1"/>
</dbReference>
<dbReference type="GO" id="GO:0003677">
    <property type="term" value="F:DNA binding"/>
    <property type="evidence" value="ECO:0007669"/>
    <property type="project" value="UniProtKB-KW"/>
</dbReference>
<dbReference type="SMART" id="SM00448">
    <property type="entry name" value="REC"/>
    <property type="match status" value="1"/>
</dbReference>
<keyword evidence="4 9" id="KW-0238">DNA-binding</keyword>
<keyword evidence="3" id="KW-0805">Transcription regulation</keyword>
<dbReference type="InterPro" id="IPR000792">
    <property type="entry name" value="Tscrpt_reg_LuxR_C"/>
</dbReference>
<evidence type="ECO:0000256" key="3">
    <source>
        <dbReference type="ARBA" id="ARBA00023015"/>
    </source>
</evidence>
<reference evidence="9 10" key="1">
    <citation type="submission" date="2021-01" db="EMBL/GenBank/DDBJ databases">
        <title>Genomic Encyclopedia of Type Strains, Phase IV (KMG-IV): sequencing the most valuable type-strain genomes for metagenomic binning, comparative biology and taxonomic classification.</title>
        <authorList>
            <person name="Goeker M."/>
        </authorList>
    </citation>
    <scope>NUCLEOTIDE SEQUENCE [LARGE SCALE GENOMIC DNA]</scope>
    <source>
        <strain evidence="9 10">DSM 23711</strain>
    </source>
</reference>
<feature type="modified residue" description="4-aspartylphosphate" evidence="6">
    <location>
        <position position="58"/>
    </location>
</feature>
<feature type="domain" description="HTH luxR-type" evidence="7">
    <location>
        <begin position="159"/>
        <end position="225"/>
    </location>
</feature>
<evidence type="ECO:0000259" key="7">
    <source>
        <dbReference type="PROSITE" id="PS50043"/>
    </source>
</evidence>
<evidence type="ECO:0000256" key="4">
    <source>
        <dbReference type="ARBA" id="ARBA00023125"/>
    </source>
</evidence>
<dbReference type="Pfam" id="PF00072">
    <property type="entry name" value="Response_reg"/>
    <property type="match status" value="1"/>
</dbReference>
<name>A0ABS2N5R0_9BACI</name>
<dbReference type="InterPro" id="IPR016032">
    <property type="entry name" value="Sig_transdc_resp-reg_C-effctor"/>
</dbReference>
<dbReference type="PANTHER" id="PTHR45566">
    <property type="entry name" value="HTH-TYPE TRANSCRIPTIONAL REGULATOR YHJB-RELATED"/>
    <property type="match status" value="1"/>
</dbReference>
<keyword evidence="5" id="KW-0804">Transcription</keyword>
<organism evidence="9 10">
    <name type="scientific">Aquibacillus albus</name>
    <dbReference type="NCBI Taxonomy" id="1168171"/>
    <lineage>
        <taxon>Bacteria</taxon>
        <taxon>Bacillati</taxon>
        <taxon>Bacillota</taxon>
        <taxon>Bacilli</taxon>
        <taxon>Bacillales</taxon>
        <taxon>Bacillaceae</taxon>
        <taxon>Aquibacillus</taxon>
    </lineage>
</organism>
<evidence type="ECO:0000256" key="2">
    <source>
        <dbReference type="ARBA" id="ARBA00022553"/>
    </source>
</evidence>
<proteinExistence type="predicted"/>
<dbReference type="PANTHER" id="PTHR45566:SF1">
    <property type="entry name" value="HTH-TYPE TRANSCRIPTIONAL REGULATOR YHJB-RELATED"/>
    <property type="match status" value="1"/>
</dbReference>
<dbReference type="CDD" id="cd06170">
    <property type="entry name" value="LuxR_C_like"/>
    <property type="match status" value="1"/>
</dbReference>
<evidence type="ECO:0000259" key="8">
    <source>
        <dbReference type="PROSITE" id="PS50110"/>
    </source>
</evidence>
<evidence type="ECO:0000313" key="10">
    <source>
        <dbReference type="Proteomes" id="UP001296943"/>
    </source>
</evidence>
<gene>
    <name evidence="9" type="ORF">JOC48_004040</name>
</gene>
<sequence>MNKHTVLIAQDQGLFRDMMTSIINDMEAFKVIGAVSNGKEVIELIENVQVIPYLCLLDINLEQQEEMACTKWLKKNYPTIKVVLTTAYKEQTCIEEIISARADGYIFRGSGIDQFQQALRFITEGQFVAPTNLVHQFSKRLSKLQKLEEQRSLDYYKKLFHDYDDLSERDLRIIQYMGSGFSNQMIADDLDLNVGTVKNYISIIYKKLNISNRRELKELLPKFIS</sequence>
<comment type="subcellular location">
    <subcellularLocation>
        <location evidence="1">Cytoplasm</location>
    </subcellularLocation>
</comment>
<feature type="domain" description="Response regulatory" evidence="8">
    <location>
        <begin position="5"/>
        <end position="123"/>
    </location>
</feature>
<dbReference type="SMART" id="SM00421">
    <property type="entry name" value="HTH_LUXR"/>
    <property type="match status" value="1"/>
</dbReference>
<evidence type="ECO:0000256" key="1">
    <source>
        <dbReference type="ARBA" id="ARBA00004496"/>
    </source>
</evidence>
<dbReference type="CDD" id="cd17535">
    <property type="entry name" value="REC_NarL-like"/>
    <property type="match status" value="1"/>
</dbReference>
<keyword evidence="10" id="KW-1185">Reference proteome</keyword>
<dbReference type="Proteomes" id="UP001296943">
    <property type="component" value="Unassembled WGS sequence"/>
</dbReference>
<keyword evidence="2 6" id="KW-0597">Phosphoprotein</keyword>
<comment type="caution">
    <text evidence="9">The sequence shown here is derived from an EMBL/GenBank/DDBJ whole genome shotgun (WGS) entry which is preliminary data.</text>
</comment>
<dbReference type="SUPFAM" id="SSF52172">
    <property type="entry name" value="CheY-like"/>
    <property type="match status" value="1"/>
</dbReference>
<dbReference type="RefSeq" id="WP_204502118.1">
    <property type="nucleotide sequence ID" value="NZ_JAFBDR010000034.1"/>
</dbReference>
<dbReference type="Gene3D" id="3.40.50.2300">
    <property type="match status" value="1"/>
</dbReference>
<evidence type="ECO:0000256" key="5">
    <source>
        <dbReference type="ARBA" id="ARBA00023163"/>
    </source>
</evidence>
<evidence type="ECO:0000256" key="6">
    <source>
        <dbReference type="PROSITE-ProRule" id="PRU00169"/>
    </source>
</evidence>
<dbReference type="Pfam" id="PF00196">
    <property type="entry name" value="GerE"/>
    <property type="match status" value="1"/>
</dbReference>
<dbReference type="InterPro" id="IPR011006">
    <property type="entry name" value="CheY-like_superfamily"/>
</dbReference>
<dbReference type="InterPro" id="IPR058245">
    <property type="entry name" value="NreC/VraR/RcsB-like_REC"/>
</dbReference>
<dbReference type="PRINTS" id="PR00038">
    <property type="entry name" value="HTHLUXR"/>
</dbReference>
<protein>
    <submittedName>
        <fullName evidence="9">DNA-binding NarL/FixJ family response regulator</fullName>
    </submittedName>
</protein>
<dbReference type="EMBL" id="JAFBDR010000034">
    <property type="protein sequence ID" value="MBM7573476.1"/>
    <property type="molecule type" value="Genomic_DNA"/>
</dbReference>
<evidence type="ECO:0000313" key="9">
    <source>
        <dbReference type="EMBL" id="MBM7573476.1"/>
    </source>
</evidence>
<dbReference type="SUPFAM" id="SSF46894">
    <property type="entry name" value="C-terminal effector domain of the bipartite response regulators"/>
    <property type="match status" value="1"/>
</dbReference>
<accession>A0ABS2N5R0</accession>
<dbReference type="PROSITE" id="PS50110">
    <property type="entry name" value="RESPONSE_REGULATORY"/>
    <property type="match status" value="1"/>
</dbReference>
<dbReference type="InterPro" id="IPR001789">
    <property type="entry name" value="Sig_transdc_resp-reg_receiver"/>
</dbReference>